<evidence type="ECO:0000259" key="4">
    <source>
        <dbReference type="PROSITE" id="PS51118"/>
    </source>
</evidence>
<evidence type="ECO:0000256" key="1">
    <source>
        <dbReference type="ARBA" id="ARBA00023015"/>
    </source>
</evidence>
<evidence type="ECO:0000313" key="6">
    <source>
        <dbReference type="Proteomes" id="UP000294321"/>
    </source>
</evidence>
<keyword evidence="6" id="KW-1185">Reference proteome</keyword>
<name>A0A4P6ZM54_9LACO</name>
<organism evidence="5 6">
    <name type="scientific">Acetilactobacillus jinshanensis</name>
    <dbReference type="NCBI Taxonomy" id="1720083"/>
    <lineage>
        <taxon>Bacteria</taxon>
        <taxon>Bacillati</taxon>
        <taxon>Bacillota</taxon>
        <taxon>Bacilli</taxon>
        <taxon>Lactobacillales</taxon>
        <taxon>Lactobacillaceae</taxon>
        <taxon>Acetilactobacillus</taxon>
    </lineage>
</organism>
<gene>
    <name evidence="5" type="ORF">ELX58_05840</name>
</gene>
<dbReference type="RefSeq" id="WP_133442215.1">
    <property type="nucleotide sequence ID" value="NZ_CP034726.1"/>
</dbReference>
<dbReference type="PANTHER" id="PTHR33204:SF37">
    <property type="entry name" value="HTH-TYPE TRANSCRIPTIONAL REGULATOR YODB"/>
    <property type="match status" value="1"/>
</dbReference>
<keyword evidence="1" id="KW-0805">Transcription regulation</keyword>
<keyword evidence="2" id="KW-0238">DNA-binding</keyword>
<dbReference type="Pfam" id="PF01638">
    <property type="entry name" value="HxlR"/>
    <property type="match status" value="1"/>
</dbReference>
<dbReference type="InterPro" id="IPR036388">
    <property type="entry name" value="WH-like_DNA-bd_sf"/>
</dbReference>
<keyword evidence="3" id="KW-0804">Transcription</keyword>
<dbReference type="PROSITE" id="PS51118">
    <property type="entry name" value="HTH_HXLR"/>
    <property type="match status" value="1"/>
</dbReference>
<dbReference type="KEGG" id="lji:ELX58_05840"/>
<evidence type="ECO:0000256" key="3">
    <source>
        <dbReference type="ARBA" id="ARBA00023163"/>
    </source>
</evidence>
<reference evidence="6" key="1">
    <citation type="submission" date="2018-12" db="EMBL/GenBank/DDBJ databases">
        <title>A new species of lactobacillus.</title>
        <authorList>
            <person name="Jian Y."/>
            <person name="Xin L."/>
            <person name="Hong Z.J."/>
            <person name="Ming L.Z."/>
            <person name="Hong X.Z."/>
        </authorList>
    </citation>
    <scope>NUCLEOTIDE SEQUENCE [LARGE SCALE GENOMIC DNA]</scope>
    <source>
        <strain evidence="6">HSLZ-75</strain>
    </source>
</reference>
<sequence length="121" mass="14159">MPQANNSVKKSFHLCPKFYKTFTMLGKKWNGLIIEALLCEGPLRFKNLSNIIKKCSDRVMVERLRELCECGIVQRKTFRNSALIEYSLNEKGQELKPIMKAVHQWSDKWCQCKCDCCDDKH</sequence>
<evidence type="ECO:0000256" key="2">
    <source>
        <dbReference type="ARBA" id="ARBA00023125"/>
    </source>
</evidence>
<dbReference type="AlphaFoldDB" id="A0A4P6ZM54"/>
<protein>
    <submittedName>
        <fullName evidence="5">Transcriptional regulator</fullName>
    </submittedName>
</protein>
<dbReference type="InterPro" id="IPR036390">
    <property type="entry name" value="WH_DNA-bd_sf"/>
</dbReference>
<dbReference type="Proteomes" id="UP000294321">
    <property type="component" value="Chromosome"/>
</dbReference>
<dbReference type="InterPro" id="IPR002577">
    <property type="entry name" value="HTH_HxlR"/>
</dbReference>
<dbReference type="PANTHER" id="PTHR33204">
    <property type="entry name" value="TRANSCRIPTIONAL REGULATOR, MARR FAMILY"/>
    <property type="match status" value="1"/>
</dbReference>
<feature type="domain" description="HTH hxlR-type" evidence="4">
    <location>
        <begin position="15"/>
        <end position="114"/>
    </location>
</feature>
<proteinExistence type="predicted"/>
<dbReference type="OrthoDB" id="9800966at2"/>
<dbReference type="EMBL" id="CP034726">
    <property type="protein sequence ID" value="QBP18657.1"/>
    <property type="molecule type" value="Genomic_DNA"/>
</dbReference>
<dbReference type="GO" id="GO:0003677">
    <property type="term" value="F:DNA binding"/>
    <property type="evidence" value="ECO:0007669"/>
    <property type="project" value="UniProtKB-KW"/>
</dbReference>
<dbReference type="SUPFAM" id="SSF46785">
    <property type="entry name" value="Winged helix' DNA-binding domain"/>
    <property type="match status" value="1"/>
</dbReference>
<dbReference type="Gene3D" id="1.10.10.10">
    <property type="entry name" value="Winged helix-like DNA-binding domain superfamily/Winged helix DNA-binding domain"/>
    <property type="match status" value="1"/>
</dbReference>
<accession>A0A4P6ZM54</accession>
<evidence type="ECO:0000313" key="5">
    <source>
        <dbReference type="EMBL" id="QBP18657.1"/>
    </source>
</evidence>